<evidence type="ECO:0000313" key="4">
    <source>
        <dbReference type="EMBL" id="NKI30333.1"/>
    </source>
</evidence>
<evidence type="ECO:0000259" key="3">
    <source>
        <dbReference type="Pfam" id="PF21959"/>
    </source>
</evidence>
<sequence>MQRTTILRISLRAAVTFLFLGTFIVPSLTNAQDNFNCNSELYQVVNGRDLKKLNPTTGSYEHVGTSSITYNGAGFNVEDGYIYGMSGSTMVRINNSGQATSLGNVSGFNALSYSGDFDTDGNWYSFKDNNGTFTMNTVDVSNTSNLTATVDTIFEMPGSGSLGNCADVAYNTLTGKFYGMRGGVIHEFDNINFTVTPIADYSNEVSGGAAFGAVWTDNEGNVYFFNNTTGNIYKASFDASGNVTGFTFAATSEPNGSNDGMACSQAEPPVFPEICDNGIDDDGDGLIDCEDDDCTLSDACKIDGSILSTSTSLENGFVTYQVFLTNNTNINKSFTAYDTLPGGFEFVQDTLDFDQNGLSDFALNPIEGDQNNLSWGTLSLEPGETLRIAYDLIINSSVQPDTYQNLFTLSNNELKEGTLQAAVEVVDDYTPEGYSCDPAFYQVYKKRGKNQPNLYGRLDPLTGDYDQIAVASDKANALGFDINTGLVYGASGRKFIQLDSMGVVTYQGITFNKNVYRGDVDQNSLWYGVDGSDMVVIDVSGTPTQIARYVGEGLSGWDIAYNKDGNFYSVHNNTLYKFDTTTNKKSTVGALIGDGIPSTGNGAQWTGSDGYLYISNNSTGKITRVDVNTRVARIVSQSIDGLQLNDGFSCPTSIPAVYGYDYGDNSGIPKAGFLSYKQDIGDDTIPENQMVWLGSTITVDDNDLSNSTADGDIDDGIVIASQVDNNQLAVTINLNSNFSTTANYLLGVDWDSDGTFDQIISGSSAINGAASVVEQLSVPVDYVTTQVNFRVVVTEEALSSEDISGINEKLGEVEDYRQAIGTAEICDNGIDDDLDGLFDCDDDDCANFGDCETTATSGGNNGGLESNNRLSEKIAKRNYERYKNNKLNLKVNTQERSFEDYRFQKRPVKSAKNVDSFELIDLIPTSGIPNTSVYNSTPDDLIGITNATQTLSVDYFDNEIRKGAILSTVSENGVYEHTKAVCDRVTGTSIINIWKVPMLDDQELMVSKLENKEGLIEYSCTFSFFIDETDKINIENHWNIADYTYNDQYYNLQVWADNMFNLKLLVNEVIQNIKGLTSDELNYTIGDIPEVFVRNFDYRNNKLYINVVNPGGLNQISVKGILASTETDSDRAFYDTFDLSGDIEDQIVFDTEGVYTIGFTINDDAPVTDNIFFADGVWGYDVDETKENVSTFATFQDFQSENDDDLYIERGAKIRGTINEKFVLYRSVEAKFGVKDISEYEGVAFDAKASQVREMDVILINPELSFEEQLKANIVLGEEQDAYFIDFASFVGDQENLKNISMIIFEALNWTYEETHFALELSKLRLTSNGNDAKTGKNSGKERLNKVYPNPVSSVSTLAFESKKSDHFELYVYNLNGNVVYVKQGKITPGLNRVEIERGNQASGNYSYQLILNNEDNLSGKLIFE</sequence>
<organism evidence="4 5">
    <name type="scientific">Croceivirga thetidis</name>
    <dbReference type="NCBI Taxonomy" id="2721623"/>
    <lineage>
        <taxon>Bacteria</taxon>
        <taxon>Pseudomonadati</taxon>
        <taxon>Bacteroidota</taxon>
        <taxon>Flavobacteriia</taxon>
        <taxon>Flavobacteriales</taxon>
        <taxon>Flavobacteriaceae</taxon>
        <taxon>Croceivirga</taxon>
    </lineage>
</organism>
<dbReference type="InterPro" id="IPR045474">
    <property type="entry name" value="GEVED"/>
</dbReference>
<accession>A0ABX1GL17</accession>
<dbReference type="Pfam" id="PF20009">
    <property type="entry name" value="GEVED"/>
    <property type="match status" value="1"/>
</dbReference>
<dbReference type="SUPFAM" id="SSF101898">
    <property type="entry name" value="NHL repeat"/>
    <property type="match status" value="1"/>
</dbReference>
<dbReference type="RefSeq" id="WP_168550589.1">
    <property type="nucleotide sequence ID" value="NZ_JAAWWL010000001.1"/>
</dbReference>
<feature type="domain" description="DUF6923" evidence="3">
    <location>
        <begin position="54"/>
        <end position="264"/>
    </location>
</feature>
<dbReference type="InterPro" id="IPR054215">
    <property type="entry name" value="DUF6923"/>
</dbReference>
<dbReference type="NCBIfam" id="TIGR04183">
    <property type="entry name" value="Por_Secre_tail"/>
    <property type="match status" value="1"/>
</dbReference>
<dbReference type="Proteomes" id="UP000718451">
    <property type="component" value="Unassembled WGS sequence"/>
</dbReference>
<reference evidence="4 5" key="1">
    <citation type="submission" date="2020-04" db="EMBL/GenBank/DDBJ databases">
        <authorList>
            <person name="Yoon J."/>
        </authorList>
    </citation>
    <scope>NUCLEOTIDE SEQUENCE [LARGE SCALE GENOMIC DNA]</scope>
    <source>
        <strain evidence="4 5">DJ-13</strain>
    </source>
</reference>
<dbReference type="InterPro" id="IPR015943">
    <property type="entry name" value="WD40/YVTN_repeat-like_dom_sf"/>
</dbReference>
<name>A0ABX1GL17_9FLAO</name>
<dbReference type="EMBL" id="JAAWWL010000001">
    <property type="protein sequence ID" value="NKI30333.1"/>
    <property type="molecule type" value="Genomic_DNA"/>
</dbReference>
<dbReference type="Gene3D" id="2.130.10.10">
    <property type="entry name" value="YVTN repeat-like/Quinoprotein amine dehydrogenase"/>
    <property type="match status" value="1"/>
</dbReference>
<gene>
    <name evidence="4" type="ORF">HCU67_00135</name>
</gene>
<evidence type="ECO:0000256" key="1">
    <source>
        <dbReference type="ARBA" id="ARBA00022729"/>
    </source>
</evidence>
<feature type="domain" description="GEVED" evidence="2">
    <location>
        <begin position="748"/>
        <end position="817"/>
    </location>
</feature>
<dbReference type="Pfam" id="PF21959">
    <property type="entry name" value="DUF6923"/>
    <property type="match status" value="2"/>
</dbReference>
<protein>
    <submittedName>
        <fullName evidence="4">T9SS type A sorting domain-containing protein</fullName>
    </submittedName>
</protein>
<evidence type="ECO:0000313" key="5">
    <source>
        <dbReference type="Proteomes" id="UP000718451"/>
    </source>
</evidence>
<feature type="domain" description="DUF6923" evidence="3">
    <location>
        <begin position="475"/>
        <end position="652"/>
    </location>
</feature>
<dbReference type="InterPro" id="IPR026444">
    <property type="entry name" value="Secre_tail"/>
</dbReference>
<keyword evidence="5" id="KW-1185">Reference proteome</keyword>
<evidence type="ECO:0000259" key="2">
    <source>
        <dbReference type="Pfam" id="PF20009"/>
    </source>
</evidence>
<comment type="caution">
    <text evidence="4">The sequence shown here is derived from an EMBL/GenBank/DDBJ whole genome shotgun (WGS) entry which is preliminary data.</text>
</comment>
<keyword evidence="1" id="KW-0732">Signal</keyword>
<proteinExistence type="predicted"/>